<dbReference type="Proteomes" id="UP001151760">
    <property type="component" value="Unassembled WGS sequence"/>
</dbReference>
<keyword evidence="1" id="KW-0238">DNA-binding</keyword>
<dbReference type="PANTHER" id="PTHR35546:SF130">
    <property type="entry name" value="EXPRESSED PROTEIN"/>
    <property type="match status" value="1"/>
</dbReference>
<dbReference type="InterPro" id="IPR009071">
    <property type="entry name" value="HMG_box_dom"/>
</dbReference>
<dbReference type="PANTHER" id="PTHR35546">
    <property type="entry name" value="F-BOX PROTEIN INTERACTION DOMAIN PROTEIN-RELATED"/>
    <property type="match status" value="1"/>
</dbReference>
<evidence type="ECO:0000256" key="1">
    <source>
        <dbReference type="PROSITE-ProRule" id="PRU00267"/>
    </source>
</evidence>
<dbReference type="CDD" id="cd22005">
    <property type="entry name" value="HMG-box_AtHMGB1-like"/>
    <property type="match status" value="1"/>
</dbReference>
<dbReference type="InterPro" id="IPR055290">
    <property type="entry name" value="At3g26010-like"/>
</dbReference>
<dbReference type="InterPro" id="IPR006527">
    <property type="entry name" value="F-box-assoc_dom_typ1"/>
</dbReference>
<dbReference type="InterPro" id="IPR036910">
    <property type="entry name" value="HMG_box_dom_sf"/>
</dbReference>
<accession>A0ABQ5BSK4</accession>
<evidence type="ECO:0000259" key="2">
    <source>
        <dbReference type="PROSITE" id="PS50118"/>
    </source>
</evidence>
<dbReference type="Pfam" id="PF07734">
    <property type="entry name" value="FBA_1"/>
    <property type="match status" value="1"/>
</dbReference>
<evidence type="ECO:0000313" key="4">
    <source>
        <dbReference type="Proteomes" id="UP001151760"/>
    </source>
</evidence>
<evidence type="ECO:0000313" key="3">
    <source>
        <dbReference type="EMBL" id="GJT17810.1"/>
    </source>
</evidence>
<dbReference type="SUPFAM" id="SSF81383">
    <property type="entry name" value="F-box domain"/>
    <property type="match status" value="1"/>
</dbReference>
<dbReference type="Gene3D" id="1.10.30.10">
    <property type="entry name" value="High mobility group box domain"/>
    <property type="match status" value="1"/>
</dbReference>
<dbReference type="InterPro" id="IPR036047">
    <property type="entry name" value="F-box-like_dom_sf"/>
</dbReference>
<proteinExistence type="predicted"/>
<sequence length="491" mass="55774">MSSSLASYFQNRRVDDLHYFDSFLCARGDVFVICVCKIGLELGLTVKKIALKRKAAKDPNKPKRPATAFFVFMETFRKRFEDENPTINSVVAVGKAGGAKWKSMSESEKAPFVAEAEQRKTTGSSSVESVISNNDLLTEILLKLPVLSVVLFKSVSKQWSSLIKDTNVTSRRNLNPLSGLFLQKNSSYDFVPLDISIPICRSSLLATNFTFGPVVRHKRDVDILHSCNGLLLCRTYYGKLYVHNPSITNMFKVLPEPDNVTYYHHSCSGGLQMAFDPTKSPHYKIIYIVDHGPDDISGQIHTYSSETGNWSLCGYQFPQTCFFRFKYGVYWNDAIYWPSYSSEGEIFKLDVKNEHLVFNALGTPLTLDGKLHCECMLFESRGCLLFVGKDHACSRLFPIYEKANVDSEWSVKYIVNLDDIIKPFPENWSISRIIFCIVLEEREEDSFVVMELDKKVVQYKIVSNTLSTISDLGPNDDLVRCFQFIPSFDNV</sequence>
<keyword evidence="1" id="KW-0539">Nucleus</keyword>
<name>A0ABQ5BSK4_9ASTR</name>
<reference evidence="3" key="2">
    <citation type="submission" date="2022-01" db="EMBL/GenBank/DDBJ databases">
        <authorList>
            <person name="Yamashiro T."/>
            <person name="Shiraishi A."/>
            <person name="Satake H."/>
            <person name="Nakayama K."/>
        </authorList>
    </citation>
    <scope>NUCLEOTIDE SEQUENCE</scope>
</reference>
<dbReference type="InterPro" id="IPR017451">
    <property type="entry name" value="F-box-assoc_interact_dom"/>
</dbReference>
<dbReference type="SUPFAM" id="SSF47095">
    <property type="entry name" value="HMG-box"/>
    <property type="match status" value="1"/>
</dbReference>
<comment type="caution">
    <text evidence="3">The sequence shown here is derived from an EMBL/GenBank/DDBJ whole genome shotgun (WGS) entry which is preliminary data.</text>
</comment>
<dbReference type="Pfam" id="PF00505">
    <property type="entry name" value="HMG_box"/>
    <property type="match status" value="1"/>
</dbReference>
<feature type="DNA-binding region" description="HMG box" evidence="1">
    <location>
        <begin position="62"/>
        <end position="120"/>
    </location>
</feature>
<keyword evidence="4" id="KW-1185">Reference proteome</keyword>
<feature type="domain" description="HMG box" evidence="2">
    <location>
        <begin position="62"/>
        <end position="120"/>
    </location>
</feature>
<reference evidence="3" key="1">
    <citation type="journal article" date="2022" name="Int. J. Mol. Sci.">
        <title>Draft Genome of Tanacetum Coccineum: Genomic Comparison of Closely Related Tanacetum-Family Plants.</title>
        <authorList>
            <person name="Yamashiro T."/>
            <person name="Shiraishi A."/>
            <person name="Nakayama K."/>
            <person name="Satake H."/>
        </authorList>
    </citation>
    <scope>NUCLEOTIDE SEQUENCE</scope>
</reference>
<organism evidence="3 4">
    <name type="scientific">Tanacetum coccineum</name>
    <dbReference type="NCBI Taxonomy" id="301880"/>
    <lineage>
        <taxon>Eukaryota</taxon>
        <taxon>Viridiplantae</taxon>
        <taxon>Streptophyta</taxon>
        <taxon>Embryophyta</taxon>
        <taxon>Tracheophyta</taxon>
        <taxon>Spermatophyta</taxon>
        <taxon>Magnoliopsida</taxon>
        <taxon>eudicotyledons</taxon>
        <taxon>Gunneridae</taxon>
        <taxon>Pentapetalae</taxon>
        <taxon>asterids</taxon>
        <taxon>campanulids</taxon>
        <taxon>Asterales</taxon>
        <taxon>Asteraceae</taxon>
        <taxon>Asteroideae</taxon>
        <taxon>Anthemideae</taxon>
        <taxon>Anthemidinae</taxon>
        <taxon>Tanacetum</taxon>
    </lineage>
</organism>
<dbReference type="Pfam" id="PF00646">
    <property type="entry name" value="F-box"/>
    <property type="match status" value="1"/>
</dbReference>
<protein>
    <submittedName>
        <fullName evidence="3">F-box protein-like protein</fullName>
    </submittedName>
</protein>
<dbReference type="PROSITE" id="PS50118">
    <property type="entry name" value="HMG_BOX_2"/>
    <property type="match status" value="1"/>
</dbReference>
<dbReference type="SMART" id="SM00398">
    <property type="entry name" value="HMG"/>
    <property type="match status" value="1"/>
</dbReference>
<dbReference type="NCBIfam" id="TIGR01640">
    <property type="entry name" value="F_box_assoc_1"/>
    <property type="match status" value="1"/>
</dbReference>
<gene>
    <name evidence="3" type="ORF">Tco_0876516</name>
</gene>
<dbReference type="EMBL" id="BQNB010013589">
    <property type="protein sequence ID" value="GJT17810.1"/>
    <property type="molecule type" value="Genomic_DNA"/>
</dbReference>
<dbReference type="InterPro" id="IPR001810">
    <property type="entry name" value="F-box_dom"/>
</dbReference>